<dbReference type="GO" id="GO:0016787">
    <property type="term" value="F:hydrolase activity"/>
    <property type="evidence" value="ECO:0007669"/>
    <property type="project" value="UniProtKB-KW"/>
</dbReference>
<dbReference type="EMBL" id="JAGSPA010000001">
    <property type="protein sequence ID" value="MBV7255318.1"/>
    <property type="molecule type" value="Genomic_DNA"/>
</dbReference>
<dbReference type="InterPro" id="IPR013736">
    <property type="entry name" value="Xaa-Pro_dipept_C"/>
</dbReference>
<dbReference type="PANTHER" id="PTHR43056">
    <property type="entry name" value="PEPTIDASE S9 PROLYL OLIGOPEPTIDASE"/>
    <property type="match status" value="1"/>
</dbReference>
<dbReference type="RefSeq" id="WP_218443605.1">
    <property type="nucleotide sequence ID" value="NZ_JAGSPA010000001.1"/>
</dbReference>
<organism evidence="3 4">
    <name type="scientific">Pacificimonas pallii</name>
    <dbReference type="NCBI Taxonomy" id="2827236"/>
    <lineage>
        <taxon>Bacteria</taxon>
        <taxon>Pseudomonadati</taxon>
        <taxon>Pseudomonadota</taxon>
        <taxon>Alphaproteobacteria</taxon>
        <taxon>Sphingomonadales</taxon>
        <taxon>Sphingosinicellaceae</taxon>
        <taxon>Pacificimonas</taxon>
    </lineage>
</organism>
<dbReference type="Proteomes" id="UP000722336">
    <property type="component" value="Unassembled WGS sequence"/>
</dbReference>
<dbReference type="PROSITE" id="PS51257">
    <property type="entry name" value="PROKAR_LIPOPROTEIN"/>
    <property type="match status" value="1"/>
</dbReference>
<evidence type="ECO:0000256" key="1">
    <source>
        <dbReference type="ARBA" id="ARBA00022801"/>
    </source>
</evidence>
<reference evidence="3 4" key="1">
    <citation type="submission" date="2021-04" db="EMBL/GenBank/DDBJ databases">
        <authorList>
            <person name="Pira H."/>
            <person name="Risdian C."/>
            <person name="Wink J."/>
        </authorList>
    </citation>
    <scope>NUCLEOTIDE SEQUENCE [LARGE SCALE GENOMIC DNA]</scope>
    <source>
        <strain evidence="3 4">WHA3</strain>
    </source>
</reference>
<dbReference type="Pfam" id="PF08530">
    <property type="entry name" value="PepX_C"/>
    <property type="match status" value="1"/>
</dbReference>
<dbReference type="InterPro" id="IPR005674">
    <property type="entry name" value="CocE/Ser_esterase"/>
</dbReference>
<sequence>MKFNRFFSQAASIGIAAGLIGACAHTQEPVEAVASDSAEEQPAAARQPADKAYYLPMRDGVRLAINLYYPNGREPSVPSPVILVQTRYGRADAGPHYRPFTELGFVVAVVDTRGSTSSFGKRRVDIGPAEIEDMDELIAHLATQSWSSGEVVAQGTSYLADTADIATSRHAPALKGAIIREVDFDVYRNLFFPGGVVNEWFLTNWGMATKAMDEGRAPDPSIPLDCRERVSDCAMLWPMLDPVDGDEEYTLLRQALAGRDRWGPEDYAEAEFIDDAGKNGYVLFDASPSAQLDGIRREAKPAQVWGSWMDGGTAEAALARYRSAPEVPMEIWLTGNDHLNLVGTDPFRPEAKTPSPSIEEQFGAMVSFYQNVLTGMPVERRIHYYVLGANEYRETPIWPPAGIEDTPFYLGAQNTLIATPANTGVDHYDVDFSHTTGQQTRWSAQFGVPAGYGDRAAEDAKLIVFDTAPMAEDMELAGTPVIDLHMAAQSDDPAIFVYLEDVAPDGRVTYITEGVLRAVNRKPADPASQPYDLGPAGHSFKRADALPVMPGKPMRVQFSLNPVAAKIKEGHRVRIAIAGGDAGFFRRYSNNGPDRFTIFRGGQKASSITIPLRKWKG</sequence>
<proteinExistence type="predicted"/>
<dbReference type="InterPro" id="IPR050585">
    <property type="entry name" value="Xaa-Pro_dipeptidyl-ppase/CocE"/>
</dbReference>
<evidence type="ECO:0000313" key="4">
    <source>
        <dbReference type="Proteomes" id="UP000722336"/>
    </source>
</evidence>
<keyword evidence="1 3" id="KW-0378">Hydrolase</keyword>
<accession>A0ABS6SB58</accession>
<dbReference type="Pfam" id="PF02129">
    <property type="entry name" value="Peptidase_S15"/>
    <property type="match status" value="1"/>
</dbReference>
<evidence type="ECO:0000259" key="2">
    <source>
        <dbReference type="SMART" id="SM00939"/>
    </source>
</evidence>
<protein>
    <submittedName>
        <fullName evidence="3">CocE/NonD family hydrolase</fullName>
    </submittedName>
</protein>
<dbReference type="InterPro" id="IPR000383">
    <property type="entry name" value="Xaa-Pro-like_dom"/>
</dbReference>
<evidence type="ECO:0000313" key="3">
    <source>
        <dbReference type="EMBL" id="MBV7255318.1"/>
    </source>
</evidence>
<feature type="domain" description="Xaa-Pro dipeptidyl-peptidase C-terminal" evidence="2">
    <location>
        <begin position="366"/>
        <end position="609"/>
    </location>
</feature>
<dbReference type="SMART" id="SM00939">
    <property type="entry name" value="PepX_C"/>
    <property type="match status" value="1"/>
</dbReference>
<dbReference type="NCBIfam" id="TIGR00976">
    <property type="entry name" value="CocE_NonD"/>
    <property type="match status" value="1"/>
</dbReference>
<comment type="caution">
    <text evidence="3">The sequence shown here is derived from an EMBL/GenBank/DDBJ whole genome shotgun (WGS) entry which is preliminary data.</text>
</comment>
<keyword evidence="4" id="KW-1185">Reference proteome</keyword>
<name>A0ABS6SB58_9SPHN</name>
<gene>
    <name evidence="3" type="ORF">KCG44_00820</name>
</gene>
<dbReference type="PANTHER" id="PTHR43056:SF10">
    <property type="entry name" value="COCE_NOND FAMILY, PUTATIVE (AFU_ORTHOLOGUE AFUA_7G00600)-RELATED"/>
    <property type="match status" value="1"/>
</dbReference>